<keyword evidence="2" id="KW-1185">Reference proteome</keyword>
<proteinExistence type="predicted"/>
<sequence length="152" mass="17727">MQLALQRGAKVTDSRRDMLYEYQPKRSCLSCRYVDLNLMKARWQYHDSSWKATRRGTGLKASIVIPPPRRVRLGDTFYFPLTLRALEDTIELSARLKMGDTDTSLDFKKTLVSQETFFLLTPPILNLRGIWSIIIRIQSQAELSFMNFEVYV</sequence>
<gene>
    <name evidence="1" type="ORF">BDV40DRAFT_306039</name>
</gene>
<dbReference type="EMBL" id="ML738760">
    <property type="protein sequence ID" value="KAE8156470.1"/>
    <property type="molecule type" value="Genomic_DNA"/>
</dbReference>
<name>A0A5N6UD07_ASPTM</name>
<protein>
    <submittedName>
        <fullName evidence="1">Uncharacterized protein</fullName>
    </submittedName>
</protein>
<dbReference type="OrthoDB" id="4503507at2759"/>
<dbReference type="Proteomes" id="UP000326950">
    <property type="component" value="Unassembled WGS sequence"/>
</dbReference>
<dbReference type="AlphaFoldDB" id="A0A5N6UD07"/>
<organism evidence="1 2">
    <name type="scientific">Aspergillus tamarii</name>
    <dbReference type="NCBI Taxonomy" id="41984"/>
    <lineage>
        <taxon>Eukaryota</taxon>
        <taxon>Fungi</taxon>
        <taxon>Dikarya</taxon>
        <taxon>Ascomycota</taxon>
        <taxon>Pezizomycotina</taxon>
        <taxon>Eurotiomycetes</taxon>
        <taxon>Eurotiomycetidae</taxon>
        <taxon>Eurotiales</taxon>
        <taxon>Aspergillaceae</taxon>
        <taxon>Aspergillus</taxon>
        <taxon>Aspergillus subgen. Circumdati</taxon>
    </lineage>
</organism>
<reference evidence="1 2" key="1">
    <citation type="submission" date="2019-04" db="EMBL/GenBank/DDBJ databases">
        <title>Friends and foes A comparative genomics study of 23 Aspergillus species from section Flavi.</title>
        <authorList>
            <consortium name="DOE Joint Genome Institute"/>
            <person name="Kjaerbolling I."/>
            <person name="Vesth T."/>
            <person name="Frisvad J.C."/>
            <person name="Nybo J.L."/>
            <person name="Theobald S."/>
            <person name="Kildgaard S."/>
            <person name="Isbrandt T."/>
            <person name="Kuo A."/>
            <person name="Sato A."/>
            <person name="Lyhne E.K."/>
            <person name="Kogle M.E."/>
            <person name="Wiebenga A."/>
            <person name="Kun R.S."/>
            <person name="Lubbers R.J."/>
            <person name="Makela M.R."/>
            <person name="Barry K."/>
            <person name="Chovatia M."/>
            <person name="Clum A."/>
            <person name="Daum C."/>
            <person name="Haridas S."/>
            <person name="He G."/>
            <person name="LaButti K."/>
            <person name="Lipzen A."/>
            <person name="Mondo S."/>
            <person name="Riley R."/>
            <person name="Salamov A."/>
            <person name="Simmons B.A."/>
            <person name="Magnuson J.K."/>
            <person name="Henrissat B."/>
            <person name="Mortensen U.H."/>
            <person name="Larsen T.O."/>
            <person name="Devries R.P."/>
            <person name="Grigoriev I.V."/>
            <person name="Machida M."/>
            <person name="Baker S.E."/>
            <person name="Andersen M.R."/>
        </authorList>
    </citation>
    <scope>NUCLEOTIDE SEQUENCE [LARGE SCALE GENOMIC DNA]</scope>
    <source>
        <strain evidence="1 2">CBS 117626</strain>
    </source>
</reference>
<evidence type="ECO:0000313" key="2">
    <source>
        <dbReference type="Proteomes" id="UP000326950"/>
    </source>
</evidence>
<accession>A0A5N6UD07</accession>
<evidence type="ECO:0000313" key="1">
    <source>
        <dbReference type="EMBL" id="KAE8156470.1"/>
    </source>
</evidence>